<comment type="caution">
    <text evidence="2">The sequence shown here is derived from an EMBL/GenBank/DDBJ whole genome shotgun (WGS) entry which is preliminary data.</text>
</comment>
<feature type="signal peptide" evidence="1">
    <location>
        <begin position="1"/>
        <end position="26"/>
    </location>
</feature>
<dbReference type="Proteomes" id="UP001519332">
    <property type="component" value="Unassembled WGS sequence"/>
</dbReference>
<evidence type="ECO:0000313" key="2">
    <source>
        <dbReference type="EMBL" id="MBP2327100.1"/>
    </source>
</evidence>
<dbReference type="Pfam" id="PF19882">
    <property type="entry name" value="DUF6355"/>
    <property type="match status" value="1"/>
</dbReference>
<sequence>MRPTRTILAVAALAGALTLAAPTANAAENPCGYFERGPYALYNNCGSTNQLIQIDLVADPDETQCVGLGVTMLADGADRTVSAWSIGTC</sequence>
<feature type="chain" id="PRO_5046503454" description="Alpha amylase inhibitor" evidence="1">
    <location>
        <begin position="27"/>
        <end position="89"/>
    </location>
</feature>
<proteinExistence type="predicted"/>
<dbReference type="EMBL" id="JAGINW010000001">
    <property type="protein sequence ID" value="MBP2327100.1"/>
    <property type="molecule type" value="Genomic_DNA"/>
</dbReference>
<organism evidence="2 3">
    <name type="scientific">Kibdelosporangium banguiense</name>
    <dbReference type="NCBI Taxonomy" id="1365924"/>
    <lineage>
        <taxon>Bacteria</taxon>
        <taxon>Bacillati</taxon>
        <taxon>Actinomycetota</taxon>
        <taxon>Actinomycetes</taxon>
        <taxon>Pseudonocardiales</taxon>
        <taxon>Pseudonocardiaceae</taxon>
        <taxon>Kibdelosporangium</taxon>
    </lineage>
</organism>
<keyword evidence="1" id="KW-0732">Signal</keyword>
<reference evidence="2 3" key="1">
    <citation type="submission" date="2021-03" db="EMBL/GenBank/DDBJ databases">
        <title>Sequencing the genomes of 1000 actinobacteria strains.</title>
        <authorList>
            <person name="Klenk H.-P."/>
        </authorList>
    </citation>
    <scope>NUCLEOTIDE SEQUENCE [LARGE SCALE GENOMIC DNA]</scope>
    <source>
        <strain evidence="2 3">DSM 46670</strain>
    </source>
</reference>
<gene>
    <name evidence="2" type="ORF">JOF56_007485</name>
</gene>
<keyword evidence="3" id="KW-1185">Reference proteome</keyword>
<dbReference type="InterPro" id="IPR045935">
    <property type="entry name" value="DUF6355"/>
</dbReference>
<accession>A0ABS4TRQ4</accession>
<evidence type="ECO:0008006" key="4">
    <source>
        <dbReference type="Google" id="ProtNLM"/>
    </source>
</evidence>
<evidence type="ECO:0000256" key="1">
    <source>
        <dbReference type="SAM" id="SignalP"/>
    </source>
</evidence>
<evidence type="ECO:0000313" key="3">
    <source>
        <dbReference type="Proteomes" id="UP001519332"/>
    </source>
</evidence>
<dbReference type="RefSeq" id="WP_209644090.1">
    <property type="nucleotide sequence ID" value="NZ_JAGINW010000001.1"/>
</dbReference>
<name>A0ABS4TRQ4_9PSEU</name>
<protein>
    <recommendedName>
        <fullName evidence="4">Alpha amylase inhibitor</fullName>
    </recommendedName>
</protein>